<protein>
    <recommendedName>
        <fullName evidence="5">Mid2 domain-containing protein</fullName>
    </recommendedName>
</protein>
<gene>
    <name evidence="3" type="ORF">PHLCEN_2v2321</name>
</gene>
<dbReference type="Proteomes" id="UP000186601">
    <property type="component" value="Unassembled WGS sequence"/>
</dbReference>
<keyword evidence="2" id="KW-1133">Transmembrane helix</keyword>
<feature type="region of interest" description="Disordered" evidence="1">
    <location>
        <begin position="317"/>
        <end position="346"/>
    </location>
</feature>
<dbReference type="OrthoDB" id="3362246at2759"/>
<accession>A0A2R6RPF9</accession>
<feature type="region of interest" description="Disordered" evidence="1">
    <location>
        <begin position="259"/>
        <end position="296"/>
    </location>
</feature>
<reference evidence="3 4" key="1">
    <citation type="submission" date="2018-02" db="EMBL/GenBank/DDBJ databases">
        <title>Genome sequence of the basidiomycete white-rot fungus Phlebia centrifuga.</title>
        <authorList>
            <person name="Granchi Z."/>
            <person name="Peng M."/>
            <person name="de Vries R.P."/>
            <person name="Hilden K."/>
            <person name="Makela M.R."/>
            <person name="Grigoriev I."/>
            <person name="Riley R."/>
        </authorList>
    </citation>
    <scope>NUCLEOTIDE SEQUENCE [LARGE SCALE GENOMIC DNA]</scope>
    <source>
        <strain evidence="3 4">FBCC195</strain>
    </source>
</reference>
<proteinExistence type="predicted"/>
<keyword evidence="2" id="KW-0812">Transmembrane</keyword>
<evidence type="ECO:0000256" key="2">
    <source>
        <dbReference type="SAM" id="Phobius"/>
    </source>
</evidence>
<dbReference type="AlphaFoldDB" id="A0A2R6RPF9"/>
<dbReference type="EMBL" id="MLYV02000215">
    <property type="protein sequence ID" value="PSS31914.1"/>
    <property type="molecule type" value="Genomic_DNA"/>
</dbReference>
<evidence type="ECO:0000313" key="3">
    <source>
        <dbReference type="EMBL" id="PSS31914.1"/>
    </source>
</evidence>
<name>A0A2R6RPF9_9APHY</name>
<keyword evidence="2" id="KW-0472">Membrane</keyword>
<feature type="transmembrane region" description="Helical" evidence="2">
    <location>
        <begin position="158"/>
        <end position="182"/>
    </location>
</feature>
<organism evidence="3 4">
    <name type="scientific">Hermanssonia centrifuga</name>
    <dbReference type="NCBI Taxonomy" id="98765"/>
    <lineage>
        <taxon>Eukaryota</taxon>
        <taxon>Fungi</taxon>
        <taxon>Dikarya</taxon>
        <taxon>Basidiomycota</taxon>
        <taxon>Agaricomycotina</taxon>
        <taxon>Agaricomycetes</taxon>
        <taxon>Polyporales</taxon>
        <taxon>Meruliaceae</taxon>
        <taxon>Hermanssonia</taxon>
    </lineage>
</organism>
<evidence type="ECO:0000256" key="1">
    <source>
        <dbReference type="SAM" id="MobiDB-lite"/>
    </source>
</evidence>
<comment type="caution">
    <text evidence="3">The sequence shown here is derived from an EMBL/GenBank/DDBJ whole genome shotgun (WGS) entry which is preliminary data.</text>
</comment>
<evidence type="ECO:0008006" key="5">
    <source>
        <dbReference type="Google" id="ProtNLM"/>
    </source>
</evidence>
<keyword evidence="4" id="KW-1185">Reference proteome</keyword>
<sequence length="353" mass="37127">MRLSRRSGLAITTPPTSPVGCQSTLVNWQGGQAPYILDVYSPNAQGRRIQSFPAIPGLQLAIFFLPGVTDTMVMAIQDATGANDTTDAFQLIPPSQSRTLSCLIGTEQPPIPEPSTINSVAPTDTVTPAAPSVSIALNPGPTSSASHKASSMSNTEKVGLIVGITITSVAILAVLVILLYIVKRRRQRAVSRTPQSSPFDDVYVDARHGGLGRYGGVIDRGDTVREVALSQGRGNTTRNDIGRGRAEMRLTPFPMAAVAAPTSGKQASANRTNVSSTGQLSSTNPNSPRPSHSETVSISPVAFNRPHAALDSGIRFGHSASDRSESRSNSSEPAPGSLPPAYIQPLNVMLNVQ</sequence>
<evidence type="ECO:0000313" key="4">
    <source>
        <dbReference type="Proteomes" id="UP000186601"/>
    </source>
</evidence>
<feature type="compositionally biased region" description="Polar residues" evidence="1">
    <location>
        <begin position="263"/>
        <end position="296"/>
    </location>
</feature>